<proteinExistence type="predicted"/>
<keyword evidence="8 11" id="KW-1133">Transmembrane helix</keyword>
<dbReference type="PATRIC" id="fig|1240678.4.peg.41"/>
<dbReference type="InterPro" id="IPR003594">
    <property type="entry name" value="HATPase_dom"/>
</dbReference>
<evidence type="ECO:0000256" key="1">
    <source>
        <dbReference type="ARBA" id="ARBA00000085"/>
    </source>
</evidence>
<keyword evidence="6 11" id="KW-0812">Transmembrane</keyword>
<evidence type="ECO:0000256" key="6">
    <source>
        <dbReference type="ARBA" id="ARBA00022692"/>
    </source>
</evidence>
<dbReference type="Pfam" id="PF00512">
    <property type="entry name" value="HisKA"/>
    <property type="match status" value="1"/>
</dbReference>
<feature type="domain" description="Histidine kinase" evidence="12">
    <location>
        <begin position="210"/>
        <end position="411"/>
    </location>
</feature>
<dbReference type="Proteomes" id="UP000032458">
    <property type="component" value="Unassembled WGS sequence"/>
</dbReference>
<dbReference type="SUPFAM" id="SSF55874">
    <property type="entry name" value="ATPase domain of HSP90 chaperone/DNA topoisomerase II/histidine kinase"/>
    <property type="match status" value="1"/>
</dbReference>
<evidence type="ECO:0000256" key="5">
    <source>
        <dbReference type="ARBA" id="ARBA00022679"/>
    </source>
</evidence>
<keyword evidence="9" id="KW-0902">Two-component regulatory system</keyword>
<organism evidence="13 14">
    <name type="scientific">Streptomyces natalensis ATCC 27448</name>
    <dbReference type="NCBI Taxonomy" id="1240678"/>
    <lineage>
        <taxon>Bacteria</taxon>
        <taxon>Bacillati</taxon>
        <taxon>Actinomycetota</taxon>
        <taxon>Actinomycetes</taxon>
        <taxon>Kitasatosporales</taxon>
        <taxon>Streptomycetaceae</taxon>
        <taxon>Streptomyces</taxon>
    </lineage>
</organism>
<keyword evidence="5" id="KW-0808">Transferase</keyword>
<dbReference type="InterPro" id="IPR036890">
    <property type="entry name" value="HATPase_C_sf"/>
</dbReference>
<protein>
    <recommendedName>
        <fullName evidence="3">histidine kinase</fullName>
        <ecNumber evidence="3">2.7.13.3</ecNumber>
    </recommendedName>
</protein>
<keyword evidence="14" id="KW-1185">Reference proteome</keyword>
<evidence type="ECO:0000256" key="8">
    <source>
        <dbReference type="ARBA" id="ARBA00022989"/>
    </source>
</evidence>
<evidence type="ECO:0000256" key="11">
    <source>
        <dbReference type="SAM" id="Phobius"/>
    </source>
</evidence>
<dbReference type="PRINTS" id="PR00344">
    <property type="entry name" value="BCTRLSENSOR"/>
</dbReference>
<dbReference type="SMART" id="SM00388">
    <property type="entry name" value="HisKA"/>
    <property type="match status" value="1"/>
</dbReference>
<feature type="transmembrane region" description="Helical" evidence="11">
    <location>
        <begin position="167"/>
        <end position="189"/>
    </location>
</feature>
<dbReference type="InterPro" id="IPR003661">
    <property type="entry name" value="HisK_dim/P_dom"/>
</dbReference>
<evidence type="ECO:0000256" key="2">
    <source>
        <dbReference type="ARBA" id="ARBA00004236"/>
    </source>
</evidence>
<dbReference type="SUPFAM" id="SSF47384">
    <property type="entry name" value="Homodimeric domain of signal transducing histidine kinase"/>
    <property type="match status" value="1"/>
</dbReference>
<evidence type="ECO:0000259" key="12">
    <source>
        <dbReference type="PROSITE" id="PS50109"/>
    </source>
</evidence>
<dbReference type="EMBL" id="JRKI01000002">
    <property type="protein sequence ID" value="KIZ19647.1"/>
    <property type="molecule type" value="Genomic_DNA"/>
</dbReference>
<evidence type="ECO:0000313" key="14">
    <source>
        <dbReference type="Proteomes" id="UP000032458"/>
    </source>
</evidence>
<dbReference type="InterPro" id="IPR050428">
    <property type="entry name" value="TCS_sensor_his_kinase"/>
</dbReference>
<dbReference type="CDD" id="cd00082">
    <property type="entry name" value="HisKA"/>
    <property type="match status" value="1"/>
</dbReference>
<name>A0A0D7CW84_9ACTN</name>
<comment type="subcellular location">
    <subcellularLocation>
        <location evidence="2">Cell membrane</location>
    </subcellularLocation>
</comment>
<dbReference type="InterPro" id="IPR004358">
    <property type="entry name" value="Sig_transdc_His_kin-like_C"/>
</dbReference>
<evidence type="ECO:0000256" key="10">
    <source>
        <dbReference type="ARBA" id="ARBA00023136"/>
    </source>
</evidence>
<evidence type="ECO:0000256" key="9">
    <source>
        <dbReference type="ARBA" id="ARBA00023012"/>
    </source>
</evidence>
<dbReference type="CDD" id="cd00075">
    <property type="entry name" value="HATPase"/>
    <property type="match status" value="1"/>
</dbReference>
<keyword evidence="10 11" id="KW-0472">Membrane</keyword>
<dbReference type="InterPro" id="IPR036097">
    <property type="entry name" value="HisK_dim/P_sf"/>
</dbReference>
<dbReference type="GO" id="GO:0000155">
    <property type="term" value="F:phosphorelay sensor kinase activity"/>
    <property type="evidence" value="ECO:0007669"/>
    <property type="project" value="InterPro"/>
</dbReference>
<dbReference type="Gene3D" id="1.10.287.130">
    <property type="match status" value="1"/>
</dbReference>
<dbReference type="PANTHER" id="PTHR45436:SF5">
    <property type="entry name" value="SENSOR HISTIDINE KINASE TRCS"/>
    <property type="match status" value="1"/>
</dbReference>
<dbReference type="GO" id="GO:0005886">
    <property type="term" value="C:plasma membrane"/>
    <property type="evidence" value="ECO:0007669"/>
    <property type="project" value="UniProtKB-SubCell"/>
</dbReference>
<comment type="caution">
    <text evidence="13">The sequence shown here is derived from an EMBL/GenBank/DDBJ whole genome shotgun (WGS) entry which is preliminary data.</text>
</comment>
<keyword evidence="4" id="KW-0597">Phosphoprotein</keyword>
<dbReference type="SMART" id="SM00387">
    <property type="entry name" value="HATPase_c"/>
    <property type="match status" value="1"/>
</dbReference>
<comment type="catalytic activity">
    <reaction evidence="1">
        <text>ATP + protein L-histidine = ADP + protein N-phospho-L-histidine.</text>
        <dbReference type="EC" id="2.7.13.3"/>
    </reaction>
</comment>
<dbReference type="EC" id="2.7.13.3" evidence="3"/>
<evidence type="ECO:0000313" key="13">
    <source>
        <dbReference type="EMBL" id="KIZ19647.1"/>
    </source>
</evidence>
<evidence type="ECO:0000256" key="4">
    <source>
        <dbReference type="ARBA" id="ARBA00022553"/>
    </source>
</evidence>
<dbReference type="AlphaFoldDB" id="A0A0D7CW84"/>
<reference evidence="13 14" key="1">
    <citation type="submission" date="2014-09" db="EMBL/GenBank/DDBJ databases">
        <title>Draft genome sequence of Streptomyces natalensis ATCC 27448, producer of the antifungal pimaricin.</title>
        <authorList>
            <person name="Mendes M.V."/>
            <person name="Beites T."/>
            <person name="Pires S."/>
            <person name="Santos C.L."/>
            <person name="Moradas-Ferreira P."/>
        </authorList>
    </citation>
    <scope>NUCLEOTIDE SEQUENCE [LARGE SCALE GENOMIC DNA]</scope>
    <source>
        <strain evidence="13 14">ATCC 27448</strain>
    </source>
</reference>
<dbReference type="PROSITE" id="PS50109">
    <property type="entry name" value="HIS_KIN"/>
    <property type="match status" value="1"/>
</dbReference>
<dbReference type="InterPro" id="IPR005467">
    <property type="entry name" value="His_kinase_dom"/>
</dbReference>
<evidence type="ECO:0000256" key="7">
    <source>
        <dbReference type="ARBA" id="ARBA00022777"/>
    </source>
</evidence>
<dbReference type="Pfam" id="PF02518">
    <property type="entry name" value="HATPase_c"/>
    <property type="match status" value="1"/>
</dbReference>
<dbReference type="Gene3D" id="3.30.565.10">
    <property type="entry name" value="Histidine kinase-like ATPase, C-terminal domain"/>
    <property type="match status" value="1"/>
</dbReference>
<keyword evidence="7 13" id="KW-0418">Kinase</keyword>
<dbReference type="PANTHER" id="PTHR45436">
    <property type="entry name" value="SENSOR HISTIDINE KINASE YKOH"/>
    <property type="match status" value="1"/>
</dbReference>
<sequence>MRRLRWRLTALFTLTSALGLIALAAFAIHSDSVARHRQLDASLELQASQAIPQLSQDDKGLATVGQMLDVIDANCPTLTVFDTAAGDLTTIYTPPKPCAKARTADLRDLAAATLRQQSYAWRDTRAKDGHPLRLLAVGFTGPDGHTYTGAVVTATDTSQDQAAHRELALLLASGCAVLVLVSAVVGHLLSGRATRPALTALHQQETFLADAAHDLRTPTASLRTLAETALRDDSSRTAALERTVRLAGRMGDLIDGLLTRARLMAGVGALAREPLRLDQLVESVADETPTEAHHVTLQAEPVIVNADPDLLRRAIANLLGNALAHGHSPGRPAEVELTVAADGTLTVDDAGPGIPAELTDSLFERFQSASGSSGLGLSIASWVAHTHGGTLAVGTSPRGGARFTLRLPAHHR</sequence>
<evidence type="ECO:0000256" key="3">
    <source>
        <dbReference type="ARBA" id="ARBA00012438"/>
    </source>
</evidence>
<accession>A0A0D7CW84</accession>
<gene>
    <name evidence="13" type="ORF">SNA_00185</name>
</gene>